<keyword evidence="4" id="KW-1185">Reference proteome</keyword>
<comment type="caution">
    <text evidence="3">The sequence shown here is derived from an EMBL/GenBank/DDBJ whole genome shotgun (WGS) entry which is preliminary data.</text>
</comment>
<gene>
    <name evidence="3" type="ORF">KDA_74810</name>
</gene>
<evidence type="ECO:0000313" key="4">
    <source>
        <dbReference type="Proteomes" id="UP000287171"/>
    </source>
</evidence>
<dbReference type="EMBL" id="BIFT01000003">
    <property type="protein sequence ID" value="GCE31997.1"/>
    <property type="molecule type" value="Genomic_DNA"/>
</dbReference>
<evidence type="ECO:0000313" key="3">
    <source>
        <dbReference type="EMBL" id="GCE31997.1"/>
    </source>
</evidence>
<dbReference type="SUPFAM" id="SSF53335">
    <property type="entry name" value="S-adenosyl-L-methionine-dependent methyltransferases"/>
    <property type="match status" value="1"/>
</dbReference>
<keyword evidence="1" id="KW-0175">Coiled coil</keyword>
<dbReference type="RefSeq" id="WP_126632016.1">
    <property type="nucleotide sequence ID" value="NZ_BIFT01000003.1"/>
</dbReference>
<reference evidence="4" key="1">
    <citation type="submission" date="2018-12" db="EMBL/GenBank/DDBJ databases">
        <title>Tengunoibacter tsumagoiensis gen. nov., sp. nov., Dictyobacter kobayashii sp. nov., D. alpinus sp. nov., and D. joshuensis sp. nov. and description of Dictyobacteraceae fam. nov. within the order Ktedonobacterales isolated from Tengu-no-mugimeshi.</title>
        <authorList>
            <person name="Wang C.M."/>
            <person name="Zheng Y."/>
            <person name="Sakai Y."/>
            <person name="Toyoda A."/>
            <person name="Minakuchi Y."/>
            <person name="Abe K."/>
            <person name="Yokota A."/>
            <person name="Yabe S."/>
        </authorList>
    </citation>
    <scope>NUCLEOTIDE SEQUENCE [LARGE SCALE GENOMIC DNA]</scope>
    <source>
        <strain evidence="4">Uno16</strain>
    </source>
</reference>
<sequence>MSNATKKSKSATKGGQTLSEVELGILQHYVEVLKGNQIRITKKLDSELYERIKLAVERLGGVYLPNQRRFEFPLDPCPLLRQTVALGQMPKENPLDFFYSPSDVVEALLDELEWGDTMLGLLAAYEQEGRPIRVIEPSAGLGHLADAFRARYPMATIDVCELDPYRRAALESKGYTVVAEDFLRYHPALDCFYDVCLMNPPFTVNGDTSVFLKHIRHAYTMLADHGLSKLVSVVPAQVARQKRYQEFYIQVVQYGDYQDLPNGSFVEAGTTWQTGIVSLSKRLNDFYAHWDGLDPEDNYPNQRLKRAWMYISADSKLVEAYSQLLNSMLEGKLPIYTSGKASTQTKEAMRAFSLQVTEYILSEYKLYIPLTSDETFMEQHILADYRLAQQWYSKSKRERWQVEQQRKSDRLHKRIEEARQRIERSHEHIARQERQLADDARALEELTCRIDQEPDFTPAPPLPDPQEEDAVCDPAIASPPLYREQPLPGTKLAPDPGVVITRAAPKRLKKQGTPYILHSLFDVPGL</sequence>
<feature type="region of interest" description="Disordered" evidence="2">
    <location>
        <begin position="451"/>
        <end position="470"/>
    </location>
</feature>
<protein>
    <recommendedName>
        <fullName evidence="5">DUF4942 domain-containing protein</fullName>
    </recommendedName>
</protein>
<evidence type="ECO:0008006" key="5">
    <source>
        <dbReference type="Google" id="ProtNLM"/>
    </source>
</evidence>
<dbReference type="OrthoDB" id="291479at2"/>
<name>A0A402BKV3_9CHLR</name>
<dbReference type="AlphaFoldDB" id="A0A402BKV3"/>
<dbReference type="InterPro" id="IPR029063">
    <property type="entry name" value="SAM-dependent_MTases_sf"/>
</dbReference>
<dbReference type="Gene3D" id="3.40.50.150">
    <property type="entry name" value="Vaccinia Virus protein VP39"/>
    <property type="match status" value="1"/>
</dbReference>
<organism evidence="3 4">
    <name type="scientific">Dictyobacter alpinus</name>
    <dbReference type="NCBI Taxonomy" id="2014873"/>
    <lineage>
        <taxon>Bacteria</taxon>
        <taxon>Bacillati</taxon>
        <taxon>Chloroflexota</taxon>
        <taxon>Ktedonobacteria</taxon>
        <taxon>Ktedonobacterales</taxon>
        <taxon>Dictyobacteraceae</taxon>
        <taxon>Dictyobacter</taxon>
    </lineage>
</organism>
<feature type="coiled-coil region" evidence="1">
    <location>
        <begin position="401"/>
        <end position="449"/>
    </location>
</feature>
<evidence type="ECO:0000256" key="1">
    <source>
        <dbReference type="SAM" id="Coils"/>
    </source>
</evidence>
<proteinExistence type="predicted"/>
<accession>A0A402BKV3</accession>
<feature type="region of interest" description="Disordered" evidence="2">
    <location>
        <begin position="476"/>
        <end position="496"/>
    </location>
</feature>
<evidence type="ECO:0000256" key="2">
    <source>
        <dbReference type="SAM" id="MobiDB-lite"/>
    </source>
</evidence>
<dbReference type="Proteomes" id="UP000287171">
    <property type="component" value="Unassembled WGS sequence"/>
</dbReference>